<evidence type="ECO:0000313" key="1">
    <source>
        <dbReference type="Proteomes" id="UP000695000"/>
    </source>
</evidence>
<dbReference type="InterPro" id="IPR000225">
    <property type="entry name" value="Armadillo"/>
</dbReference>
<evidence type="ECO:0000313" key="2">
    <source>
        <dbReference type="RefSeq" id="XP_017774511.1"/>
    </source>
</evidence>
<dbReference type="PANTHER" id="PTHR23314">
    <property type="entry name" value="SPERM-ASSOCIATED ANTIGEN 6 ARMADILLO REPEAT-CONTAINING"/>
    <property type="match status" value="1"/>
</dbReference>
<dbReference type="InterPro" id="IPR011989">
    <property type="entry name" value="ARM-like"/>
</dbReference>
<dbReference type="Pfam" id="PF00514">
    <property type="entry name" value="Arm"/>
    <property type="match status" value="1"/>
</dbReference>
<accession>A0ABM1MIW1</accession>
<dbReference type="Proteomes" id="UP000695000">
    <property type="component" value="Unplaced"/>
</dbReference>
<reference evidence="2" key="1">
    <citation type="submission" date="2025-08" db="UniProtKB">
        <authorList>
            <consortium name="RefSeq"/>
        </authorList>
    </citation>
    <scope>IDENTIFICATION</scope>
    <source>
        <tissue evidence="2">Whole Larva</tissue>
    </source>
</reference>
<gene>
    <name evidence="2" type="primary">LOC108561188</name>
</gene>
<dbReference type="GeneID" id="108561188"/>
<dbReference type="PANTHER" id="PTHR23314:SF0">
    <property type="entry name" value="SPERM-ASSOCIATED ANTIGEN 6"/>
    <property type="match status" value="1"/>
</dbReference>
<keyword evidence="1" id="KW-1185">Reference proteome</keyword>
<dbReference type="Gene3D" id="1.25.10.10">
    <property type="entry name" value="Leucine-rich Repeat Variant"/>
    <property type="match status" value="2"/>
</dbReference>
<dbReference type="SUPFAM" id="SSF48371">
    <property type="entry name" value="ARM repeat"/>
    <property type="match status" value="1"/>
</dbReference>
<dbReference type="InterPro" id="IPR016024">
    <property type="entry name" value="ARM-type_fold"/>
</dbReference>
<dbReference type="SMART" id="SM00185">
    <property type="entry name" value="ARM"/>
    <property type="match status" value="7"/>
</dbReference>
<protein>
    <submittedName>
        <fullName evidence="2">Sperm-associated antigen 6-like</fullName>
    </submittedName>
</protein>
<name>A0ABM1MIW1_NICVS</name>
<organism evidence="1 2">
    <name type="scientific">Nicrophorus vespilloides</name>
    <name type="common">Boreal carrion beetle</name>
    <dbReference type="NCBI Taxonomy" id="110193"/>
    <lineage>
        <taxon>Eukaryota</taxon>
        <taxon>Metazoa</taxon>
        <taxon>Ecdysozoa</taxon>
        <taxon>Arthropoda</taxon>
        <taxon>Hexapoda</taxon>
        <taxon>Insecta</taxon>
        <taxon>Pterygota</taxon>
        <taxon>Neoptera</taxon>
        <taxon>Endopterygota</taxon>
        <taxon>Coleoptera</taxon>
        <taxon>Polyphaga</taxon>
        <taxon>Staphyliniformia</taxon>
        <taxon>Silphidae</taxon>
        <taxon>Nicrophorinae</taxon>
        <taxon>Nicrophorus</taxon>
    </lineage>
</organism>
<proteinExistence type="predicted"/>
<sequence length="551" mass="60615">MPQMRTILQVFTNYQKARISFVQTVADLATKQQNVDVLNQARVLDLIKPLLSDVCPQIRQCAAIALGRLVDADPDLARSTLNTDLLPSLLADLDGQNKYFKKSILFVIRSICKHDHMLAQTIIENGGLNAVIYCMGDFEPMVKESALWAVGYIARHDVELARAVADAGAIPNIVLCLQEPEIAMKQVAANVISDIAKHSEQLAQQVVDCGAVPFITKALNNEDEKLKRIVLNTLSNIAKHSTTLAEDVVEANAFPNVLIHLAHACPRVRKQAACLVRDVVRHSLPLTQMVVNLGGIGALIETISNDISDETRMPCFVALGYIAGHNDQIALSVLSCNGVNLVADVLQGTDDDALLAVSAWTLGQMGKHSPEHSKQVAAANVFPRLLELYCSDVSSEDLKDKAKTCLKQCLQKCMYMPALEPLVYDAPPDILKYVLGQFAKVLPSDPKARRMFVTTGALKKLQEIEVEPGTTLMEYVTIINACFPEEIVRYYSPGYSETLLEQVEQYTPEMMNILRDAKYTASEVQTDNGIVVDEIITTTPTPSKDLKSLMQ</sequence>
<dbReference type="RefSeq" id="XP_017774511.1">
    <property type="nucleotide sequence ID" value="XM_017919022.1"/>
</dbReference>